<accession>A0A183VDK5</accession>
<proteinExistence type="predicted"/>
<evidence type="ECO:0000313" key="3">
    <source>
        <dbReference type="WBParaSite" id="TCNE_0001882901-mRNA-1"/>
    </source>
</evidence>
<gene>
    <name evidence="1" type="ORF">TCNE_LOCUS18825</name>
</gene>
<dbReference type="AlphaFoldDB" id="A0A183VDK5"/>
<evidence type="ECO:0000313" key="1">
    <source>
        <dbReference type="EMBL" id="VDM50146.1"/>
    </source>
</evidence>
<organism evidence="2 3">
    <name type="scientific">Toxocara canis</name>
    <name type="common">Canine roundworm</name>
    <dbReference type="NCBI Taxonomy" id="6265"/>
    <lineage>
        <taxon>Eukaryota</taxon>
        <taxon>Metazoa</taxon>
        <taxon>Ecdysozoa</taxon>
        <taxon>Nematoda</taxon>
        <taxon>Chromadorea</taxon>
        <taxon>Rhabditida</taxon>
        <taxon>Spirurina</taxon>
        <taxon>Ascaridomorpha</taxon>
        <taxon>Ascaridoidea</taxon>
        <taxon>Toxocaridae</taxon>
        <taxon>Toxocara</taxon>
    </lineage>
</organism>
<reference evidence="3" key="1">
    <citation type="submission" date="2016-06" db="UniProtKB">
        <authorList>
            <consortium name="WormBaseParasite"/>
        </authorList>
    </citation>
    <scope>IDENTIFICATION</scope>
</reference>
<dbReference type="Proteomes" id="UP000050794">
    <property type="component" value="Unassembled WGS sequence"/>
</dbReference>
<reference evidence="1 2" key="2">
    <citation type="submission" date="2018-11" db="EMBL/GenBank/DDBJ databases">
        <authorList>
            <consortium name="Pathogen Informatics"/>
        </authorList>
    </citation>
    <scope>NUCLEOTIDE SEQUENCE [LARGE SCALE GENOMIC DNA]</scope>
</reference>
<evidence type="ECO:0000313" key="2">
    <source>
        <dbReference type="Proteomes" id="UP000050794"/>
    </source>
</evidence>
<name>A0A183VDK5_TOXCA</name>
<keyword evidence="2" id="KW-1185">Reference proteome</keyword>
<protein>
    <submittedName>
        <fullName evidence="3">Zf-IS66 domain-containing protein</fullName>
    </submittedName>
</protein>
<sequence>MVNVQAPSKNRSMATAHAATQWRMSGRCLDLQIHPPLLPLGVAHATVCELCGYVNEEASADLAGRTSHLSRCGAFSGTIATALQYALSRY</sequence>
<dbReference type="WBParaSite" id="TCNE_0001882901-mRNA-1">
    <property type="protein sequence ID" value="TCNE_0001882901-mRNA-1"/>
    <property type="gene ID" value="TCNE_0001882901"/>
</dbReference>
<dbReference type="EMBL" id="UYWY01026006">
    <property type="protein sequence ID" value="VDM50146.1"/>
    <property type="molecule type" value="Genomic_DNA"/>
</dbReference>